<dbReference type="PROSITE" id="PS51186">
    <property type="entry name" value="GNAT"/>
    <property type="match status" value="1"/>
</dbReference>
<dbReference type="CDD" id="cd04301">
    <property type="entry name" value="NAT_SF"/>
    <property type="match status" value="1"/>
</dbReference>
<accession>G0LIV4</accession>
<reference evidence="2 3" key="1">
    <citation type="journal article" date="2011" name="PLoS ONE">
        <title>Haloquadratum walsbyi: limited diversity in a global pond.</title>
        <authorList>
            <person name="Dyall-Smith M."/>
            <person name="Pfeiffer F."/>
            <person name="Klee K."/>
            <person name="Palm P."/>
            <person name="Gross K."/>
            <person name="Schuster S.C."/>
            <person name="Rampp M."/>
            <person name="Oesterhelt D."/>
        </authorList>
    </citation>
    <scope>NUCLEOTIDE SEQUENCE [LARGE SCALE GENOMIC DNA]</scope>
    <source>
        <strain evidence="3">DSM 16854 / JCM 12705 / C23</strain>
    </source>
</reference>
<dbReference type="EMBL" id="FR746099">
    <property type="protein sequence ID" value="CCC40356.1"/>
    <property type="molecule type" value="Genomic_DNA"/>
</dbReference>
<dbReference type="KEGG" id="hwc:Hqrw_2510"/>
<dbReference type="RefSeq" id="WP_014555998.1">
    <property type="nucleotide sequence ID" value="NC_017459.1"/>
</dbReference>
<dbReference type="SUPFAM" id="SSF55729">
    <property type="entry name" value="Acyl-CoA N-acyltransferases (Nat)"/>
    <property type="match status" value="1"/>
</dbReference>
<dbReference type="GeneID" id="12447223"/>
<dbReference type="OrthoDB" id="322299at2157"/>
<dbReference type="GO" id="GO:0016747">
    <property type="term" value="F:acyltransferase activity, transferring groups other than amino-acyl groups"/>
    <property type="evidence" value="ECO:0007669"/>
    <property type="project" value="InterPro"/>
</dbReference>
<evidence type="ECO:0000313" key="2">
    <source>
        <dbReference type="EMBL" id="CCC40356.1"/>
    </source>
</evidence>
<protein>
    <recommendedName>
        <fullName evidence="1">N-acetyltransferase domain-containing protein</fullName>
    </recommendedName>
</protein>
<name>G0LIV4_HALWC</name>
<evidence type="ECO:0000259" key="1">
    <source>
        <dbReference type="PROSITE" id="PS51186"/>
    </source>
</evidence>
<feature type="domain" description="N-acetyltransferase" evidence="1">
    <location>
        <begin position="2"/>
        <end position="178"/>
    </location>
</feature>
<proteinExistence type="predicted"/>
<dbReference type="Gene3D" id="3.40.630.30">
    <property type="match status" value="1"/>
</dbReference>
<dbReference type="InterPro" id="IPR000182">
    <property type="entry name" value="GNAT_dom"/>
</dbReference>
<organism evidence="2 3">
    <name type="scientific">Haloquadratum walsbyi (strain DSM 16854 / JCM 12705 / C23)</name>
    <dbReference type="NCBI Taxonomy" id="768065"/>
    <lineage>
        <taxon>Archaea</taxon>
        <taxon>Methanobacteriati</taxon>
        <taxon>Methanobacteriota</taxon>
        <taxon>Stenosarchaea group</taxon>
        <taxon>Halobacteria</taxon>
        <taxon>Halobacteriales</taxon>
        <taxon>Haloferacaceae</taxon>
        <taxon>Haloquadratum</taxon>
    </lineage>
</organism>
<gene>
    <name evidence="2" type="ordered locus">Hqrw_2510</name>
</gene>
<dbReference type="Proteomes" id="UP000007954">
    <property type="component" value="Chromosome"/>
</dbReference>
<sequence length="183" mass="19956">MLVIRPLTDNNSKMSEVTSLITSHFADDWSYDVPVNNESDGTFVRVAEKNNDPVGVMALTIYTSKEQLRDAMHLIDTVEPIPPGSQYGFIHAGYVDPERTGEGIGSSLIERLHDIGDSRDVDHFVADAWFHGGPDSPAQLLTTHEYDILHTHSIAGHTDGPCPKCGSSCVCEAALAVRSVHTK</sequence>
<dbReference type="Pfam" id="PF00583">
    <property type="entry name" value="Acetyltransf_1"/>
    <property type="match status" value="1"/>
</dbReference>
<dbReference type="InterPro" id="IPR016181">
    <property type="entry name" value="Acyl_CoA_acyltransferase"/>
</dbReference>
<evidence type="ECO:0000313" key="3">
    <source>
        <dbReference type="Proteomes" id="UP000007954"/>
    </source>
</evidence>
<dbReference type="HOGENOM" id="CLU_1492946_0_0_2"/>
<dbReference type="AlphaFoldDB" id="G0LIV4"/>